<protein>
    <recommendedName>
        <fullName evidence="5">MalT-like TPR region domain-containing protein</fullName>
    </recommendedName>
</protein>
<dbReference type="SUPFAM" id="SSF48452">
    <property type="entry name" value="TPR-like"/>
    <property type="match status" value="1"/>
</dbReference>
<evidence type="ECO:0000256" key="3">
    <source>
        <dbReference type="SAM" id="SignalP"/>
    </source>
</evidence>
<dbReference type="InterPro" id="IPR050498">
    <property type="entry name" value="Ycf3"/>
</dbReference>
<sequence>MAASGWQRSFASVLVAASLCLPPTQQAWADGVSFATVDGRSATVEQVLQAKGGPKELSEDDIRGVQQAFLAFDAKQLKTAKALFSKGIEKWVELQRPRDEIVALIMARGNVLVDLKQFDAALTDYDSAIALMEPDGMITETGLARYKEFPNAFVQRGLAWEGKAKWDLAVEDYSKAIDMWGGGRGDGINPYVLTFRGNALTQLGEYGRAVKDYEAASDRFLSMRDKQNAAEARANLALALYEVGQTEEAVKIMKSLVRKAGMADERSVDLHVALASHYFQEGDRSSADQEFNLACYASKTGCSKFYDMDWVQRIRRWPPSLVAPLKGYLGRS</sequence>
<evidence type="ECO:0000313" key="4">
    <source>
        <dbReference type="EMBL" id="CAD8256878.1"/>
    </source>
</evidence>
<feature type="chain" id="PRO_5030894358" description="MalT-like TPR region domain-containing protein" evidence="3">
    <location>
        <begin position="30"/>
        <end position="332"/>
    </location>
</feature>
<dbReference type="EMBL" id="HBEA01008273">
    <property type="protein sequence ID" value="CAD8256878.1"/>
    <property type="molecule type" value="Transcribed_RNA"/>
</dbReference>
<evidence type="ECO:0000256" key="2">
    <source>
        <dbReference type="ARBA" id="ARBA00022803"/>
    </source>
</evidence>
<evidence type="ECO:0008006" key="5">
    <source>
        <dbReference type="Google" id="ProtNLM"/>
    </source>
</evidence>
<feature type="signal peptide" evidence="3">
    <location>
        <begin position="1"/>
        <end position="29"/>
    </location>
</feature>
<proteinExistence type="predicted"/>
<reference evidence="4" key="1">
    <citation type="submission" date="2021-01" db="EMBL/GenBank/DDBJ databases">
        <authorList>
            <person name="Corre E."/>
            <person name="Pelletier E."/>
            <person name="Niang G."/>
            <person name="Scheremetjew M."/>
            <person name="Finn R."/>
            <person name="Kale V."/>
            <person name="Holt S."/>
            <person name="Cochrane G."/>
            <person name="Meng A."/>
            <person name="Brown T."/>
            <person name="Cohen L."/>
        </authorList>
    </citation>
    <scope>NUCLEOTIDE SEQUENCE</scope>
    <source>
        <strain evidence="4">CCMP2078</strain>
    </source>
</reference>
<keyword evidence="1" id="KW-0677">Repeat</keyword>
<organism evidence="4">
    <name type="scientific">Pinguiococcus pyrenoidosus</name>
    <dbReference type="NCBI Taxonomy" id="172671"/>
    <lineage>
        <taxon>Eukaryota</taxon>
        <taxon>Sar</taxon>
        <taxon>Stramenopiles</taxon>
        <taxon>Ochrophyta</taxon>
        <taxon>Pinguiophyceae</taxon>
        <taxon>Pinguiochrysidales</taxon>
        <taxon>Pinguiochrysidaceae</taxon>
        <taxon>Pinguiococcus</taxon>
    </lineage>
</organism>
<dbReference type="InterPro" id="IPR011990">
    <property type="entry name" value="TPR-like_helical_dom_sf"/>
</dbReference>
<dbReference type="Gene3D" id="1.25.40.10">
    <property type="entry name" value="Tetratricopeptide repeat domain"/>
    <property type="match status" value="1"/>
</dbReference>
<accession>A0A7R9YC44</accession>
<dbReference type="InterPro" id="IPR019734">
    <property type="entry name" value="TPR_rpt"/>
</dbReference>
<keyword evidence="3" id="KW-0732">Signal</keyword>
<dbReference type="SMART" id="SM00028">
    <property type="entry name" value="TPR"/>
    <property type="match status" value="4"/>
</dbReference>
<dbReference type="PANTHER" id="PTHR44858">
    <property type="entry name" value="TETRATRICOPEPTIDE REPEAT PROTEIN 6"/>
    <property type="match status" value="1"/>
</dbReference>
<keyword evidence="2" id="KW-0802">TPR repeat</keyword>
<gene>
    <name evidence="4" type="ORF">PPYR1160_LOCUS6370</name>
</gene>
<name>A0A7R9YC44_9STRA</name>
<dbReference type="PANTHER" id="PTHR44858:SF1">
    <property type="entry name" value="UDP-N-ACETYLGLUCOSAMINE--PEPTIDE N-ACETYLGLUCOSAMINYLTRANSFERASE SPINDLY-RELATED"/>
    <property type="match status" value="1"/>
</dbReference>
<dbReference type="AlphaFoldDB" id="A0A7R9YC44"/>
<evidence type="ECO:0000256" key="1">
    <source>
        <dbReference type="ARBA" id="ARBA00022737"/>
    </source>
</evidence>